<keyword evidence="1" id="KW-0677">Repeat</keyword>
<evidence type="ECO:0000256" key="5">
    <source>
        <dbReference type="SAM" id="Phobius"/>
    </source>
</evidence>
<dbReference type="OrthoDB" id="271725at2759"/>
<feature type="region of interest" description="Disordered" evidence="4">
    <location>
        <begin position="619"/>
        <end position="649"/>
    </location>
</feature>
<feature type="region of interest" description="Disordered" evidence="4">
    <location>
        <begin position="150"/>
        <end position="193"/>
    </location>
</feature>
<evidence type="ECO:0000256" key="1">
    <source>
        <dbReference type="ARBA" id="ARBA00022737"/>
    </source>
</evidence>
<evidence type="ECO:0000313" key="7">
    <source>
        <dbReference type="EMBL" id="KAF9458373.1"/>
    </source>
</evidence>
<dbReference type="GO" id="GO:0003723">
    <property type="term" value="F:RNA binding"/>
    <property type="evidence" value="ECO:0007669"/>
    <property type="project" value="UniProtKB-UniRule"/>
</dbReference>
<evidence type="ECO:0000256" key="4">
    <source>
        <dbReference type="SAM" id="MobiDB-lite"/>
    </source>
</evidence>
<dbReference type="Pfam" id="PF00076">
    <property type="entry name" value="RRM_1"/>
    <property type="match status" value="1"/>
</dbReference>
<feature type="region of interest" description="Disordered" evidence="4">
    <location>
        <begin position="82"/>
        <end position="127"/>
    </location>
</feature>
<feature type="compositionally biased region" description="Polar residues" evidence="4">
    <location>
        <begin position="624"/>
        <end position="633"/>
    </location>
</feature>
<organism evidence="7 8">
    <name type="scientific">Collybia nuda</name>
    <dbReference type="NCBI Taxonomy" id="64659"/>
    <lineage>
        <taxon>Eukaryota</taxon>
        <taxon>Fungi</taxon>
        <taxon>Dikarya</taxon>
        <taxon>Basidiomycota</taxon>
        <taxon>Agaricomycotina</taxon>
        <taxon>Agaricomycetes</taxon>
        <taxon>Agaricomycetidae</taxon>
        <taxon>Agaricales</taxon>
        <taxon>Tricholomatineae</taxon>
        <taxon>Clitocybaceae</taxon>
        <taxon>Collybia</taxon>
    </lineage>
</organism>
<dbReference type="EMBL" id="MU150342">
    <property type="protein sequence ID" value="KAF9458373.1"/>
    <property type="molecule type" value="Genomic_DNA"/>
</dbReference>
<dbReference type="PANTHER" id="PTHR24012">
    <property type="entry name" value="RNA BINDING PROTEIN"/>
    <property type="match status" value="1"/>
</dbReference>
<sequence>MLWCLIRGPRSFLSCYYPLKLLILLFDTYLYAILLAPRYQIRASTPASYHAAIQLLYLSASLFAFISLVSIMADSPHSSLSTPTPASLSVPRAPQTPPKSLPSPPLEPQNQSSVEIPSPIPSGNALVTPLPSIPPATSFSFQPNVFSNSSSSSSFASPPNSPLTKSTQRTPTTSPSSSQYQSPLTSPRVSHQGNHELEEGYLDDTDSDIEIYLSSIGIDDIVPKVHVTESVEPEESPVIPSIPLPEQKLPVVTSPQLPPAPVQSTIPLPDVSTERQLSPHAGVFHYNPVPAKSPEIELINKPDADAHEDKTPNVYINGLPPHFPEDQLFALASPFGEIKSVRTFTRHVRDSESGYGFVLFETIEAAEKCITSLRRYRNLHPTFSKQVHKIPGTAYSQANIQLHPTPPGSNSSLAGWEQESRGDIGEDATFKAKMESLHDPASTNLYMEGLPLSIDEPTLTALVSPHRISSSRFFQTRLSNPPRIIAFVRLETRAGAEEIIERLHGRMVRGWNDTGSRISVRFSDTAEQRELRRNERNAREGDNSPSRITIAQAALLNLHGQELRSQVAAVAQTRPPIPSLSLDRCLNRPQAEHARFSEYSSNAYLQTPAFSVDYSLAPGRRQASRSQTPTHTSPYLHHAPLPSDPRIQGMDPTMAALLDSLRGNGVPFQSTSVYAGGRGAYQDHSHRMLPSRGSVHIPTEMDYGVGYDQFSGPTRTRSGYTATEEFIMRAHADSNAQRRRPPPLDLVRRRGDSDASVNIGMGVRGYRAQASAISLPQQQHPLSPSLMDQPLFPMNEDEFHATANRNNEYRQKLMQPTNNVPKHNHRIHPAHVNARLSRDHAPSQQQQHQRQQQNSPSLVPSPNPNLHHYQQAHLRSSTLPHRTSPAVNQHQRHYQHSSMSIPNSNTNANAPSLSSLNVGNIFTNKNNTTIGDAVGIYDNDRAEIMANKMNNNHYDAAKVQRHHNRVEREYPVHQNPNFYELDQTSPSMVSPSLTYSSHTPSTLSPATPFFGSFQGGQADGFPNAKAEGFARSAAQGFEGKKTRAGSH</sequence>
<feature type="compositionally biased region" description="Polar residues" evidence="4">
    <location>
        <begin position="873"/>
        <end position="889"/>
    </location>
</feature>
<evidence type="ECO:0000256" key="2">
    <source>
        <dbReference type="ARBA" id="ARBA00022884"/>
    </source>
</evidence>
<feature type="transmembrane region" description="Helical" evidence="5">
    <location>
        <begin position="55"/>
        <end position="73"/>
    </location>
</feature>
<feature type="compositionally biased region" description="Polar residues" evidence="4">
    <location>
        <begin position="896"/>
        <end position="911"/>
    </location>
</feature>
<evidence type="ECO:0000259" key="6">
    <source>
        <dbReference type="PROSITE" id="PS50102"/>
    </source>
</evidence>
<dbReference type="PROSITE" id="PS50102">
    <property type="entry name" value="RRM"/>
    <property type="match status" value="2"/>
</dbReference>
<feature type="domain" description="RRM" evidence="6">
    <location>
        <begin position="443"/>
        <end position="525"/>
    </location>
</feature>
<dbReference type="Proteomes" id="UP000807353">
    <property type="component" value="Unassembled WGS sequence"/>
</dbReference>
<name>A0A9P5XVH6_9AGAR</name>
<dbReference type="InterPro" id="IPR000504">
    <property type="entry name" value="RRM_dom"/>
</dbReference>
<dbReference type="AlphaFoldDB" id="A0A9P5XVH6"/>
<feature type="transmembrane region" description="Helical" evidence="5">
    <location>
        <begin position="16"/>
        <end position="34"/>
    </location>
</feature>
<dbReference type="SUPFAM" id="SSF54928">
    <property type="entry name" value="RNA-binding domain, RBD"/>
    <property type="match status" value="2"/>
</dbReference>
<keyword evidence="2 3" id="KW-0694">RNA-binding</keyword>
<feature type="region of interest" description="Disordered" evidence="4">
    <location>
        <begin position="1014"/>
        <end position="1047"/>
    </location>
</feature>
<dbReference type="InterPro" id="IPR012677">
    <property type="entry name" value="Nucleotide-bd_a/b_plait_sf"/>
</dbReference>
<comment type="caution">
    <text evidence="7">The sequence shown here is derived from an EMBL/GenBank/DDBJ whole genome shotgun (WGS) entry which is preliminary data.</text>
</comment>
<feature type="domain" description="RRM" evidence="6">
    <location>
        <begin position="312"/>
        <end position="386"/>
    </location>
</feature>
<feature type="compositionally biased region" description="Low complexity" evidence="4">
    <location>
        <begin position="150"/>
        <end position="187"/>
    </location>
</feature>
<protein>
    <recommendedName>
        <fullName evidence="6">RRM domain-containing protein</fullName>
    </recommendedName>
</protein>
<dbReference type="SMART" id="SM00360">
    <property type="entry name" value="RRM"/>
    <property type="match status" value="2"/>
</dbReference>
<evidence type="ECO:0000313" key="8">
    <source>
        <dbReference type="Proteomes" id="UP000807353"/>
    </source>
</evidence>
<evidence type="ECO:0000256" key="3">
    <source>
        <dbReference type="PROSITE-ProRule" id="PRU00176"/>
    </source>
</evidence>
<feature type="compositionally biased region" description="Low complexity" evidence="4">
    <location>
        <begin position="82"/>
        <end position="91"/>
    </location>
</feature>
<reference evidence="7" key="1">
    <citation type="submission" date="2020-11" db="EMBL/GenBank/DDBJ databases">
        <authorList>
            <consortium name="DOE Joint Genome Institute"/>
            <person name="Ahrendt S."/>
            <person name="Riley R."/>
            <person name="Andreopoulos W."/>
            <person name="Labutti K."/>
            <person name="Pangilinan J."/>
            <person name="Ruiz-Duenas F.J."/>
            <person name="Barrasa J.M."/>
            <person name="Sanchez-Garcia M."/>
            <person name="Camarero S."/>
            <person name="Miyauchi S."/>
            <person name="Serrano A."/>
            <person name="Linde D."/>
            <person name="Babiker R."/>
            <person name="Drula E."/>
            <person name="Ayuso-Fernandez I."/>
            <person name="Pacheco R."/>
            <person name="Padilla G."/>
            <person name="Ferreira P."/>
            <person name="Barriuso J."/>
            <person name="Kellner H."/>
            <person name="Castanera R."/>
            <person name="Alfaro M."/>
            <person name="Ramirez L."/>
            <person name="Pisabarro A.G."/>
            <person name="Kuo A."/>
            <person name="Tritt A."/>
            <person name="Lipzen A."/>
            <person name="He G."/>
            <person name="Yan M."/>
            <person name="Ng V."/>
            <person name="Cullen D."/>
            <person name="Martin F."/>
            <person name="Rosso M.-N."/>
            <person name="Henrissat B."/>
            <person name="Hibbett D."/>
            <person name="Martinez A.T."/>
            <person name="Grigoriev I.V."/>
        </authorList>
    </citation>
    <scope>NUCLEOTIDE SEQUENCE</scope>
    <source>
        <strain evidence="7">CBS 247.69</strain>
    </source>
</reference>
<keyword evidence="5" id="KW-0812">Transmembrane</keyword>
<dbReference type="InterPro" id="IPR035979">
    <property type="entry name" value="RBD_domain_sf"/>
</dbReference>
<feature type="region of interest" description="Disordered" evidence="4">
    <location>
        <begin position="836"/>
        <end position="911"/>
    </location>
</feature>
<feature type="compositionally biased region" description="Low complexity" evidence="4">
    <location>
        <begin position="844"/>
        <end position="866"/>
    </location>
</feature>
<gene>
    <name evidence="7" type="ORF">BDZ94DRAFT_106560</name>
</gene>
<keyword evidence="5" id="KW-0472">Membrane</keyword>
<keyword evidence="8" id="KW-1185">Reference proteome</keyword>
<keyword evidence="5" id="KW-1133">Transmembrane helix</keyword>
<dbReference type="Gene3D" id="3.30.70.330">
    <property type="match status" value="2"/>
</dbReference>
<feature type="compositionally biased region" description="Pro residues" evidence="4">
    <location>
        <begin position="94"/>
        <end position="107"/>
    </location>
</feature>
<proteinExistence type="predicted"/>
<accession>A0A9P5XVH6</accession>